<comment type="similarity">
    <text evidence="4">Belongs to the BamB family.</text>
</comment>
<dbReference type="InterPro" id="IPR002372">
    <property type="entry name" value="PQQ_rpt_dom"/>
</dbReference>
<evidence type="ECO:0000313" key="7">
    <source>
        <dbReference type="Proteomes" id="UP000324973"/>
    </source>
</evidence>
<dbReference type="Pfam" id="PF13360">
    <property type="entry name" value="PQQ_2"/>
    <property type="match status" value="1"/>
</dbReference>
<dbReference type="AlphaFoldDB" id="A0A5D4XGY6"/>
<dbReference type="Gene3D" id="2.130.10.10">
    <property type="entry name" value="YVTN repeat-like/Quinoprotein amine dehydrogenase"/>
    <property type="match status" value="1"/>
</dbReference>
<dbReference type="RefSeq" id="WP_149104596.1">
    <property type="nucleotide sequence ID" value="NZ_VTFT01000002.1"/>
</dbReference>
<gene>
    <name evidence="4 6" type="primary">bamB</name>
    <name evidence="6" type="ORF">FZO89_16920</name>
</gene>
<dbReference type="GO" id="GO:0043165">
    <property type="term" value="P:Gram-negative-bacterium-type cell outer membrane assembly"/>
    <property type="evidence" value="ECO:0007669"/>
    <property type="project" value="UniProtKB-UniRule"/>
</dbReference>
<dbReference type="PANTHER" id="PTHR34512:SF30">
    <property type="entry name" value="OUTER MEMBRANE PROTEIN ASSEMBLY FACTOR BAMB"/>
    <property type="match status" value="1"/>
</dbReference>
<dbReference type="OrthoDB" id="5173551at2"/>
<evidence type="ECO:0000256" key="4">
    <source>
        <dbReference type="HAMAP-Rule" id="MF_00923"/>
    </source>
</evidence>
<keyword evidence="7" id="KW-1185">Reference proteome</keyword>
<dbReference type="PANTHER" id="PTHR34512">
    <property type="entry name" value="CELL SURFACE PROTEIN"/>
    <property type="match status" value="1"/>
</dbReference>
<keyword evidence="4" id="KW-0449">Lipoprotein</keyword>
<keyword evidence="2 4" id="KW-0472">Membrane</keyword>
<reference evidence="6 7" key="1">
    <citation type="submission" date="2019-08" db="EMBL/GenBank/DDBJ databases">
        <title>Luteimonas viscosus sp. nov., isolated from soil of a sunflower field.</title>
        <authorList>
            <person name="Jianli Z."/>
            <person name="Ying Z."/>
        </authorList>
    </citation>
    <scope>NUCLEOTIDE SEQUENCE [LARGE SCALE GENOMIC DNA]</scope>
    <source>
        <strain evidence="6 7">XBU10</strain>
    </source>
</reference>
<dbReference type="InterPro" id="IPR015943">
    <property type="entry name" value="WD40/YVTN_repeat-like_dom_sf"/>
</dbReference>
<proteinExistence type="inferred from homology"/>
<sequence>MKSDSTAPGAPQTGRRLRAGRTLVLLACVFALAGCSTVRGWFDGDGEKAAAKKAAEPAELVEFTPSATVSRLWSASAGKGEDRLGVRQAPAIADGRVYAAAVEGGVRAYDLQSGDTVWQYDSELRLSGGPGVGEGLVVVGSLQGEVVALDAATGAERWQAQVTNEVIAAPAIGQGLVFVRSNDGRVTAFDVASGERRWFWTQELPTLTVRGNDSPVLGPGFVFVGNDDGTLAALAIADGRQLWEVPVAQPDGRTELDRMADVDGTPVLDGTVLYASSYKQATVAIDAPSGRPIWGSDHGGSNRPGLAVDKLVVSDRDGSVWGLDRSSGSASWEQPALARRNLSGVAIQGDYAVVGDYDGYLHWLRLDNGEFAARERVGGSAIKGAPVVADGVLVVQDVDGDLTAWRVQ</sequence>
<evidence type="ECO:0000313" key="6">
    <source>
        <dbReference type="EMBL" id="TYT23897.1"/>
    </source>
</evidence>
<comment type="function">
    <text evidence="4">Part of the outer membrane protein assembly complex, which is involved in assembly and insertion of beta-barrel proteins into the outer membrane.</text>
</comment>
<dbReference type="GO" id="GO:0009279">
    <property type="term" value="C:cell outer membrane"/>
    <property type="evidence" value="ECO:0007669"/>
    <property type="project" value="UniProtKB-SubCell"/>
</dbReference>
<dbReference type="SMART" id="SM00564">
    <property type="entry name" value="PQQ"/>
    <property type="match status" value="7"/>
</dbReference>
<accession>A0A5D4XGY6</accession>
<keyword evidence="4" id="KW-0564">Palmitate</keyword>
<dbReference type="InterPro" id="IPR011047">
    <property type="entry name" value="Quinoprotein_ADH-like_sf"/>
</dbReference>
<dbReference type="SUPFAM" id="SSF50998">
    <property type="entry name" value="Quinoprotein alcohol dehydrogenase-like"/>
    <property type="match status" value="1"/>
</dbReference>
<feature type="domain" description="Pyrrolo-quinoline quinone repeat" evidence="5">
    <location>
        <begin position="103"/>
        <end position="334"/>
    </location>
</feature>
<evidence type="ECO:0000256" key="3">
    <source>
        <dbReference type="ARBA" id="ARBA00023237"/>
    </source>
</evidence>
<evidence type="ECO:0000256" key="2">
    <source>
        <dbReference type="ARBA" id="ARBA00023136"/>
    </source>
</evidence>
<dbReference type="HAMAP" id="MF_00923">
    <property type="entry name" value="OM_assembly_BamB"/>
    <property type="match status" value="1"/>
</dbReference>
<dbReference type="Proteomes" id="UP000324973">
    <property type="component" value="Unassembled WGS sequence"/>
</dbReference>
<name>A0A5D4XGY6_9GAMM</name>
<keyword evidence="1 4" id="KW-0732">Signal</keyword>
<keyword evidence="3 4" id="KW-0998">Cell outer membrane</keyword>
<dbReference type="EMBL" id="VTFT01000002">
    <property type="protein sequence ID" value="TYT23897.1"/>
    <property type="molecule type" value="Genomic_DNA"/>
</dbReference>
<dbReference type="InterPro" id="IPR017687">
    <property type="entry name" value="BamB"/>
</dbReference>
<dbReference type="GO" id="GO:0051205">
    <property type="term" value="P:protein insertion into membrane"/>
    <property type="evidence" value="ECO:0007669"/>
    <property type="project" value="UniProtKB-UniRule"/>
</dbReference>
<comment type="subunit">
    <text evidence="4">Part of the Bam complex.</text>
</comment>
<evidence type="ECO:0000259" key="5">
    <source>
        <dbReference type="Pfam" id="PF13360"/>
    </source>
</evidence>
<comment type="subcellular location">
    <subcellularLocation>
        <location evidence="4">Cell outer membrane</location>
        <topology evidence="4">Lipid-anchor</topology>
    </subcellularLocation>
</comment>
<organism evidence="6 7">
    <name type="scientific">Luteimonas viscosa</name>
    <dbReference type="NCBI Taxonomy" id="1132694"/>
    <lineage>
        <taxon>Bacteria</taxon>
        <taxon>Pseudomonadati</taxon>
        <taxon>Pseudomonadota</taxon>
        <taxon>Gammaproteobacteria</taxon>
        <taxon>Lysobacterales</taxon>
        <taxon>Lysobacteraceae</taxon>
        <taxon>Luteimonas</taxon>
    </lineage>
</organism>
<comment type="caution">
    <text evidence="6">The sequence shown here is derived from an EMBL/GenBank/DDBJ whole genome shotgun (WGS) entry which is preliminary data.</text>
</comment>
<protein>
    <recommendedName>
        <fullName evidence="4">Outer membrane protein assembly factor BamB</fullName>
    </recommendedName>
</protein>
<dbReference type="PROSITE" id="PS51257">
    <property type="entry name" value="PROKAR_LIPOPROTEIN"/>
    <property type="match status" value="1"/>
</dbReference>
<evidence type="ECO:0000256" key="1">
    <source>
        <dbReference type="ARBA" id="ARBA00022729"/>
    </source>
</evidence>
<dbReference type="NCBIfam" id="TIGR03300">
    <property type="entry name" value="assembly_YfgL"/>
    <property type="match status" value="1"/>
</dbReference>
<dbReference type="InterPro" id="IPR018391">
    <property type="entry name" value="PQQ_b-propeller_rpt"/>
</dbReference>